<comment type="subcellular location">
    <subcellularLocation>
        <location evidence="1">Membrane</location>
        <topology evidence="1">Multi-pass membrane protein</topology>
    </subcellularLocation>
</comment>
<dbReference type="EMBL" id="LR899542">
    <property type="protein sequence ID" value="CAD7240355.1"/>
    <property type="molecule type" value="Genomic_DNA"/>
</dbReference>
<dbReference type="PANTHER" id="PTHR10846:SF73">
    <property type="entry name" value="SODIUM_CALCIUM EXCHANGER MEMBRANE REGION DOMAIN-CONTAINING PROTEIN"/>
    <property type="match status" value="1"/>
</dbReference>
<protein>
    <recommendedName>
        <fullName evidence="9">Sodium/calcium exchanger membrane region domain-containing protein</fullName>
    </recommendedName>
</protein>
<dbReference type="GO" id="GO:0005262">
    <property type="term" value="F:calcium channel activity"/>
    <property type="evidence" value="ECO:0007669"/>
    <property type="project" value="TreeGrafter"/>
</dbReference>
<gene>
    <name evidence="10" type="ORF">DSTB1V02_LOCUS379</name>
</gene>
<proteinExistence type="inferred from homology"/>
<name>A0A7R8ZXB1_9CRUS</name>
<keyword evidence="7 8" id="KW-0472">Membrane</keyword>
<dbReference type="PANTHER" id="PTHR10846">
    <property type="entry name" value="SODIUM/POTASSIUM/CALCIUM EXCHANGER"/>
    <property type="match status" value="1"/>
</dbReference>
<keyword evidence="11" id="KW-1185">Reference proteome</keyword>
<evidence type="ECO:0000256" key="7">
    <source>
        <dbReference type="ARBA" id="ARBA00023136"/>
    </source>
</evidence>
<dbReference type="Proteomes" id="UP000677054">
    <property type="component" value="Unassembled WGS sequence"/>
</dbReference>
<feature type="transmembrane region" description="Helical" evidence="8">
    <location>
        <begin position="169"/>
        <end position="185"/>
    </location>
</feature>
<sequence length="416" mass="46478">MHVEAVVRSRHLLSQNSNCTPPAIEEFPPDFLSPSQRSRGGIIIHFLIGIYLFLGIAIACDEYFVPSLDVICDELDLSSDVGGASFMAAGSSSPELFTNLLGTFVTEGDVGLGTVVGSAVFNILGVVTLCGLFAGMVIPVDFWALSRDCAAYGVSVIILILVINDELVVWWEALILFFAYFLYVIGKPFPDPPQKLIFHLLCHNPFPVFFFSNALDQEEGFGVGMEASGNPRFGGRRRTDTTLVQSGFRLLCRIALPYFLTSFVKAGRDSTESSLEEGEKSEPVAICNGWCPPGLEEEEGSISTGWRIYWILTWPIRFLMFLTIPDCRKKNWRKFYILAFLCCILWIGGLSYLVVWMITIIGRSSPSYGYLRTGEKKQTGPASSFISFRAMVHNWDNALRWVDNKTNYDFFIPEMS</sequence>
<feature type="transmembrane region" description="Helical" evidence="8">
    <location>
        <begin position="336"/>
        <end position="358"/>
    </location>
</feature>
<accession>A0A7R8ZXB1</accession>
<feature type="domain" description="Sodium/calcium exchanger membrane region" evidence="9">
    <location>
        <begin position="46"/>
        <end position="185"/>
    </location>
</feature>
<evidence type="ECO:0000256" key="1">
    <source>
        <dbReference type="ARBA" id="ARBA00004141"/>
    </source>
</evidence>
<keyword evidence="4" id="KW-0813">Transport</keyword>
<evidence type="ECO:0000313" key="11">
    <source>
        <dbReference type="Proteomes" id="UP000677054"/>
    </source>
</evidence>
<evidence type="ECO:0000259" key="9">
    <source>
        <dbReference type="Pfam" id="PF01699"/>
    </source>
</evidence>
<dbReference type="Pfam" id="PF01699">
    <property type="entry name" value="Na_Ca_ex"/>
    <property type="match status" value="1"/>
</dbReference>
<evidence type="ECO:0000256" key="2">
    <source>
        <dbReference type="ARBA" id="ARBA00005364"/>
    </source>
</evidence>
<evidence type="ECO:0000313" key="10">
    <source>
        <dbReference type="EMBL" id="CAD7240355.1"/>
    </source>
</evidence>
<dbReference type="GO" id="GO:0005886">
    <property type="term" value="C:plasma membrane"/>
    <property type="evidence" value="ECO:0007669"/>
    <property type="project" value="TreeGrafter"/>
</dbReference>
<dbReference type="AlphaFoldDB" id="A0A7R8ZXB1"/>
<feature type="transmembrane region" description="Helical" evidence="8">
    <location>
        <begin position="119"/>
        <end position="138"/>
    </location>
</feature>
<evidence type="ECO:0000256" key="4">
    <source>
        <dbReference type="ARBA" id="ARBA00022568"/>
    </source>
</evidence>
<dbReference type="Gene3D" id="1.20.1420.30">
    <property type="entry name" value="NCX, central ion-binding region"/>
    <property type="match status" value="1"/>
</dbReference>
<dbReference type="EMBL" id="CAJPEV010000025">
    <property type="protein sequence ID" value="CAG0879004.1"/>
    <property type="molecule type" value="Genomic_DNA"/>
</dbReference>
<evidence type="ECO:0000256" key="6">
    <source>
        <dbReference type="ARBA" id="ARBA00022989"/>
    </source>
</evidence>
<dbReference type="InterPro" id="IPR004481">
    <property type="entry name" value="K/Na/Ca-exchanger"/>
</dbReference>
<evidence type="ECO:0000256" key="8">
    <source>
        <dbReference type="SAM" id="Phobius"/>
    </source>
</evidence>
<keyword evidence="3" id="KW-0050">Antiport</keyword>
<dbReference type="GO" id="GO:0006874">
    <property type="term" value="P:intracellular calcium ion homeostasis"/>
    <property type="evidence" value="ECO:0007669"/>
    <property type="project" value="TreeGrafter"/>
</dbReference>
<comment type="similarity">
    <text evidence="2">Belongs to the Ca(2+):cation antiporter (CaCA) (TC 2.A.19) family. SLC24A subfamily.</text>
</comment>
<reference evidence="10" key="1">
    <citation type="submission" date="2020-11" db="EMBL/GenBank/DDBJ databases">
        <authorList>
            <person name="Tran Van P."/>
        </authorList>
    </citation>
    <scope>NUCLEOTIDE SEQUENCE</scope>
</reference>
<evidence type="ECO:0000256" key="5">
    <source>
        <dbReference type="ARBA" id="ARBA00022692"/>
    </source>
</evidence>
<keyword evidence="4" id="KW-0406">Ion transport</keyword>
<keyword evidence="4" id="KW-0109">Calcium transport</keyword>
<dbReference type="InterPro" id="IPR004837">
    <property type="entry name" value="NaCa_Exmemb"/>
</dbReference>
<keyword evidence="4" id="KW-0106">Calcium</keyword>
<feature type="transmembrane region" description="Helical" evidence="8">
    <location>
        <begin position="42"/>
        <end position="59"/>
    </location>
</feature>
<keyword evidence="6 8" id="KW-1133">Transmembrane helix</keyword>
<evidence type="ECO:0000256" key="3">
    <source>
        <dbReference type="ARBA" id="ARBA00022449"/>
    </source>
</evidence>
<feature type="transmembrane region" description="Helical" evidence="8">
    <location>
        <begin position="145"/>
        <end position="163"/>
    </location>
</feature>
<dbReference type="InterPro" id="IPR044880">
    <property type="entry name" value="NCX_ion-bd_dom_sf"/>
</dbReference>
<organism evidence="10">
    <name type="scientific">Darwinula stevensoni</name>
    <dbReference type="NCBI Taxonomy" id="69355"/>
    <lineage>
        <taxon>Eukaryota</taxon>
        <taxon>Metazoa</taxon>
        <taxon>Ecdysozoa</taxon>
        <taxon>Arthropoda</taxon>
        <taxon>Crustacea</taxon>
        <taxon>Oligostraca</taxon>
        <taxon>Ostracoda</taxon>
        <taxon>Podocopa</taxon>
        <taxon>Podocopida</taxon>
        <taxon>Darwinulocopina</taxon>
        <taxon>Darwinuloidea</taxon>
        <taxon>Darwinulidae</taxon>
        <taxon>Darwinula</taxon>
    </lineage>
</organism>
<dbReference type="GO" id="GO:0008273">
    <property type="term" value="F:calcium, potassium:sodium antiporter activity"/>
    <property type="evidence" value="ECO:0007669"/>
    <property type="project" value="TreeGrafter"/>
</dbReference>
<keyword evidence="5 8" id="KW-0812">Transmembrane</keyword>
<dbReference type="OrthoDB" id="2127281at2759"/>